<gene>
    <name evidence="1" type="ORF">DEAC_c44390</name>
</gene>
<proteinExistence type="predicted"/>
<evidence type="ECO:0000313" key="2">
    <source>
        <dbReference type="Proteomes" id="UP000036356"/>
    </source>
</evidence>
<sequence>MVNEKNKHKRSRKHNQKMSQWHFGRTITYLNYKLAIQHKHVLFVGEERKSPLEITGVLVDIENIGIYTEPRIS</sequence>
<organism evidence="1 2">
    <name type="scientific">Desulfosporosinus acididurans</name>
    <dbReference type="NCBI Taxonomy" id="476652"/>
    <lineage>
        <taxon>Bacteria</taxon>
        <taxon>Bacillati</taxon>
        <taxon>Bacillota</taxon>
        <taxon>Clostridia</taxon>
        <taxon>Eubacteriales</taxon>
        <taxon>Desulfitobacteriaceae</taxon>
        <taxon>Desulfosporosinus</taxon>
    </lineage>
</organism>
<accession>A0A0J1FJQ7</accession>
<dbReference type="PATRIC" id="fig|476652.3.peg.4714"/>
<protein>
    <submittedName>
        <fullName evidence="1">Uncharacterized protein</fullName>
    </submittedName>
</protein>
<dbReference type="Proteomes" id="UP000036356">
    <property type="component" value="Unassembled WGS sequence"/>
</dbReference>
<dbReference type="EMBL" id="LDZY01000036">
    <property type="protein sequence ID" value="KLU63662.1"/>
    <property type="molecule type" value="Genomic_DNA"/>
</dbReference>
<dbReference type="AlphaFoldDB" id="A0A0J1FJQ7"/>
<name>A0A0J1FJQ7_9FIRM</name>
<reference evidence="1 2" key="1">
    <citation type="submission" date="2015-06" db="EMBL/GenBank/DDBJ databases">
        <title>Draft genome of the moderately acidophilic sulfate reducer Candidatus Desulfosporosinus acididurans strain M1.</title>
        <authorList>
            <person name="Poehlein A."/>
            <person name="Petzsch P."/>
            <person name="Johnson B.D."/>
            <person name="Schloemann M."/>
            <person name="Daniel R."/>
            <person name="Muehling M."/>
        </authorList>
    </citation>
    <scope>NUCLEOTIDE SEQUENCE [LARGE SCALE GENOMIC DNA]</scope>
    <source>
        <strain evidence="1 2">M1</strain>
    </source>
</reference>
<keyword evidence="2" id="KW-1185">Reference proteome</keyword>
<evidence type="ECO:0000313" key="1">
    <source>
        <dbReference type="EMBL" id="KLU63662.1"/>
    </source>
</evidence>
<comment type="caution">
    <text evidence="1">The sequence shown here is derived from an EMBL/GenBank/DDBJ whole genome shotgun (WGS) entry which is preliminary data.</text>
</comment>